<feature type="compositionally biased region" description="Low complexity" evidence="7">
    <location>
        <begin position="259"/>
        <end position="268"/>
    </location>
</feature>
<comment type="caution">
    <text evidence="9">The sequence shown here is derived from an EMBL/GenBank/DDBJ whole genome shotgun (WGS) entry which is preliminary data.</text>
</comment>
<dbReference type="Proteomes" id="UP001213000">
    <property type="component" value="Unassembled WGS sequence"/>
</dbReference>
<feature type="coiled-coil region" evidence="6">
    <location>
        <begin position="347"/>
        <end position="515"/>
    </location>
</feature>
<feature type="compositionally biased region" description="Polar residues" evidence="7">
    <location>
        <begin position="217"/>
        <end position="229"/>
    </location>
</feature>
<evidence type="ECO:0000256" key="5">
    <source>
        <dbReference type="ARBA" id="ARBA00023136"/>
    </source>
</evidence>
<dbReference type="Gene3D" id="1.10.220.60">
    <property type="entry name" value="GRIP domain"/>
    <property type="match status" value="1"/>
</dbReference>
<dbReference type="PANTHER" id="PTHR23157">
    <property type="entry name" value="GRIP AND COILED-COIL DOMAIN-CONTAINING PROTEIN 1"/>
    <property type="match status" value="1"/>
</dbReference>
<accession>A0AAD5VRY6</accession>
<organism evidence="9 10">
    <name type="scientific">Leucocoprinus birnbaumii</name>
    <dbReference type="NCBI Taxonomy" id="56174"/>
    <lineage>
        <taxon>Eukaryota</taxon>
        <taxon>Fungi</taxon>
        <taxon>Dikarya</taxon>
        <taxon>Basidiomycota</taxon>
        <taxon>Agaricomycotina</taxon>
        <taxon>Agaricomycetes</taxon>
        <taxon>Agaricomycetidae</taxon>
        <taxon>Agaricales</taxon>
        <taxon>Agaricineae</taxon>
        <taxon>Agaricaceae</taxon>
        <taxon>Leucocoprinus</taxon>
    </lineage>
</organism>
<feature type="compositionally biased region" description="Polar residues" evidence="7">
    <location>
        <begin position="191"/>
        <end position="207"/>
    </location>
</feature>
<evidence type="ECO:0000256" key="2">
    <source>
        <dbReference type="ARBA" id="ARBA00004496"/>
    </source>
</evidence>
<dbReference type="PROSITE" id="PS50913">
    <property type="entry name" value="GRIP"/>
    <property type="match status" value="1"/>
</dbReference>
<dbReference type="AlphaFoldDB" id="A0AAD5VRY6"/>
<evidence type="ECO:0000256" key="4">
    <source>
        <dbReference type="ARBA" id="ARBA00023054"/>
    </source>
</evidence>
<evidence type="ECO:0000256" key="3">
    <source>
        <dbReference type="ARBA" id="ARBA00022490"/>
    </source>
</evidence>
<feature type="compositionally biased region" description="Basic and acidic residues" evidence="7">
    <location>
        <begin position="102"/>
        <end position="115"/>
    </location>
</feature>
<feature type="compositionally biased region" description="Pro residues" evidence="7">
    <location>
        <begin position="152"/>
        <end position="161"/>
    </location>
</feature>
<sequence>MNCSRDSIIVDGRHSMFSQFRSAVESFAAQPRSSSETPPDERASSTSSQPSAADNHSGPISPLSSGQLAESALSNLRKSLAANRAGPQAMTKSASLPTPGSDKPRQKLNLEERLRASLSAVDVSTTSNISPPIQPESSIEDSSLSPASIPLPESPIAPPVELPSSDEPSEAARDAAGSEATSTVDAPAGSGTMTSPEVDQKQASSSVVPVKLDETTDNATFLPSDTTNGEGEALNDDATGIQQDGEAASDGDEDDVSVHKPPSVSSKDTPGEKGDDLEDLEEPLPTGKEKSNVEALQIRLKEVEQRFSDVSTSFKRLQAEKLAADSVLRDMTPLESIQDATALKEWFESLNSKNEVFQEEIKRLNGKLEVQEDRIEELRETHKLSASSQVSQLDTLQSQLRETDALFQEAQKSVAKLEETVSQKEKEISSLKSDVERSNTIVKEEEEKRTKAISLLKSVRQKLVKAEKDKEDGLKELALLREREKANVEKEQAERRRFESEVEAVRAEKDKALASLRAQFEKDIAGLKERHEKEIAAMRGQFELDAITTKSAHNKEIASKNSHISTLETSLNSVTRDKNAFFEQLQLRQAETESAQSLLESIQHQNTELQYQLREANDRVNLLKEDLNEMQRDQELRAREPTTSAENIAQLLASTESKYEAKFAELKRINATLERERNESEAEWSRKLKERGGEVEELKRLLGNSAKSQEREEETVAELKVELQRKHEEVKALESQLADLSKACSRLESSNASTQAAANDLQSKIIILEKQIEESKTKDAQLRQTNKSLREELRKVQSSAALLERQRNPGVGYWTTRTSESSPSDTTATTPTPGSPRNGSPAPDSQSPKNEEEVNLEYLRNVILQFLEHKEMRPNLVRVLSIILHFTPQETRRLMAKV</sequence>
<reference evidence="9" key="1">
    <citation type="submission" date="2022-07" db="EMBL/GenBank/DDBJ databases">
        <title>Genome Sequence of Leucocoprinus birnbaumii.</title>
        <authorList>
            <person name="Buettner E."/>
        </authorList>
    </citation>
    <scope>NUCLEOTIDE SEQUENCE</scope>
    <source>
        <strain evidence="9">VT141</strain>
    </source>
</reference>
<feature type="domain" description="GRIP" evidence="8">
    <location>
        <begin position="849"/>
        <end position="897"/>
    </location>
</feature>
<evidence type="ECO:0000313" key="10">
    <source>
        <dbReference type="Proteomes" id="UP001213000"/>
    </source>
</evidence>
<dbReference type="Pfam" id="PF01465">
    <property type="entry name" value="GRIP"/>
    <property type="match status" value="1"/>
</dbReference>
<dbReference type="GO" id="GO:0005794">
    <property type="term" value="C:Golgi apparatus"/>
    <property type="evidence" value="ECO:0007669"/>
    <property type="project" value="TreeGrafter"/>
</dbReference>
<gene>
    <name evidence="9" type="ORF">NP233_g5956</name>
</gene>
<dbReference type="InterPro" id="IPR000237">
    <property type="entry name" value="GRIP_dom"/>
</dbReference>
<feature type="coiled-coil region" evidence="6">
    <location>
        <begin position="709"/>
        <end position="806"/>
    </location>
</feature>
<evidence type="ECO:0000256" key="6">
    <source>
        <dbReference type="SAM" id="Coils"/>
    </source>
</evidence>
<comment type="subcellular location">
    <subcellularLocation>
        <location evidence="2">Cytoplasm</location>
    </subcellularLocation>
    <subcellularLocation>
        <location evidence="1">Endomembrane system</location>
        <topology evidence="1">Peripheral membrane protein</topology>
    </subcellularLocation>
</comment>
<feature type="region of interest" description="Disordered" evidence="7">
    <location>
        <begin position="807"/>
        <end position="851"/>
    </location>
</feature>
<keyword evidence="4 6" id="KW-0175">Coiled coil</keyword>
<keyword evidence="10" id="KW-1185">Reference proteome</keyword>
<dbReference type="InterPro" id="IPR051952">
    <property type="entry name" value="Golgi-autophagy_related"/>
</dbReference>
<feature type="coiled-coil region" evidence="6">
    <location>
        <begin position="599"/>
        <end position="683"/>
    </location>
</feature>
<name>A0AAD5VRY6_9AGAR</name>
<keyword evidence="5" id="KW-0472">Membrane</keyword>
<feature type="compositionally biased region" description="Low complexity" evidence="7">
    <location>
        <begin position="818"/>
        <end position="836"/>
    </location>
</feature>
<evidence type="ECO:0000256" key="7">
    <source>
        <dbReference type="SAM" id="MobiDB-lite"/>
    </source>
</evidence>
<dbReference type="EMBL" id="JANIEX010000369">
    <property type="protein sequence ID" value="KAJ3568074.1"/>
    <property type="molecule type" value="Genomic_DNA"/>
</dbReference>
<dbReference type="PANTHER" id="PTHR23157:SF25">
    <property type="entry name" value="GRIP AND COILED-COIL DOMAIN-CONTAINING PROTEIN 1"/>
    <property type="match status" value="1"/>
</dbReference>
<proteinExistence type="predicted"/>
<keyword evidence="3" id="KW-0963">Cytoplasm</keyword>
<evidence type="ECO:0000256" key="1">
    <source>
        <dbReference type="ARBA" id="ARBA00004184"/>
    </source>
</evidence>
<feature type="compositionally biased region" description="Polar residues" evidence="7">
    <location>
        <begin position="44"/>
        <end position="54"/>
    </location>
</feature>
<protein>
    <recommendedName>
        <fullName evidence="8">GRIP domain-containing protein</fullName>
    </recommendedName>
</protein>
<feature type="compositionally biased region" description="Polar residues" evidence="7">
    <location>
        <begin position="62"/>
        <end position="77"/>
    </location>
</feature>
<evidence type="ECO:0000259" key="8">
    <source>
        <dbReference type="PROSITE" id="PS50913"/>
    </source>
</evidence>
<feature type="region of interest" description="Disordered" evidence="7">
    <location>
        <begin position="25"/>
        <end position="293"/>
    </location>
</feature>
<dbReference type="SMART" id="SM00755">
    <property type="entry name" value="Grip"/>
    <property type="match status" value="1"/>
</dbReference>
<feature type="compositionally biased region" description="Polar residues" evidence="7">
    <location>
        <begin position="122"/>
        <end position="146"/>
    </location>
</feature>
<evidence type="ECO:0000313" key="9">
    <source>
        <dbReference type="EMBL" id="KAJ3568074.1"/>
    </source>
</evidence>